<dbReference type="AlphaFoldDB" id="A0A3N4M0V8"/>
<feature type="compositionally biased region" description="Polar residues" evidence="1">
    <location>
        <begin position="33"/>
        <end position="48"/>
    </location>
</feature>
<dbReference type="Proteomes" id="UP000267821">
    <property type="component" value="Unassembled WGS sequence"/>
</dbReference>
<organism evidence="3 4">
    <name type="scientific">Terfezia boudieri ATCC MYA-4762</name>
    <dbReference type="NCBI Taxonomy" id="1051890"/>
    <lineage>
        <taxon>Eukaryota</taxon>
        <taxon>Fungi</taxon>
        <taxon>Dikarya</taxon>
        <taxon>Ascomycota</taxon>
        <taxon>Pezizomycotina</taxon>
        <taxon>Pezizomycetes</taxon>
        <taxon>Pezizales</taxon>
        <taxon>Pezizaceae</taxon>
        <taxon>Terfezia</taxon>
    </lineage>
</organism>
<evidence type="ECO:0000256" key="2">
    <source>
        <dbReference type="SAM" id="Phobius"/>
    </source>
</evidence>
<gene>
    <name evidence="3" type="ORF">L211DRAFT_238816</name>
</gene>
<keyword evidence="2" id="KW-1133">Transmembrane helix</keyword>
<evidence type="ECO:0000313" key="4">
    <source>
        <dbReference type="Proteomes" id="UP000267821"/>
    </source>
</evidence>
<accession>A0A3N4M0V8</accession>
<feature type="transmembrane region" description="Helical" evidence="2">
    <location>
        <begin position="69"/>
        <end position="90"/>
    </location>
</feature>
<feature type="region of interest" description="Disordered" evidence="1">
    <location>
        <begin position="33"/>
        <end position="59"/>
    </location>
</feature>
<dbReference type="InParanoid" id="A0A3N4M0V8"/>
<name>A0A3N4M0V8_9PEZI</name>
<keyword evidence="2" id="KW-0472">Membrane</keyword>
<feature type="transmembrane region" description="Helical" evidence="2">
    <location>
        <begin position="96"/>
        <end position="118"/>
    </location>
</feature>
<sequence length="134" mass="14413">MIPPNPRVEKDGITSPIRGEIITTTTTITTTDLPLTSIHSPSNESPHNPTIPSTHTATPPSPTFRYSPFLLFSSLTFFSPFLLAFLSFFLSSFLFLSISFLGLILGALSPLSPISILLRLFSSGGGKGTTGREL</sequence>
<dbReference type="EMBL" id="ML121528">
    <property type="protein sequence ID" value="RPB28814.1"/>
    <property type="molecule type" value="Genomic_DNA"/>
</dbReference>
<reference evidence="3 4" key="1">
    <citation type="journal article" date="2018" name="Nat. Ecol. Evol.">
        <title>Pezizomycetes genomes reveal the molecular basis of ectomycorrhizal truffle lifestyle.</title>
        <authorList>
            <person name="Murat C."/>
            <person name="Payen T."/>
            <person name="Noel B."/>
            <person name="Kuo A."/>
            <person name="Morin E."/>
            <person name="Chen J."/>
            <person name="Kohler A."/>
            <person name="Krizsan K."/>
            <person name="Balestrini R."/>
            <person name="Da Silva C."/>
            <person name="Montanini B."/>
            <person name="Hainaut M."/>
            <person name="Levati E."/>
            <person name="Barry K.W."/>
            <person name="Belfiori B."/>
            <person name="Cichocki N."/>
            <person name="Clum A."/>
            <person name="Dockter R.B."/>
            <person name="Fauchery L."/>
            <person name="Guy J."/>
            <person name="Iotti M."/>
            <person name="Le Tacon F."/>
            <person name="Lindquist E.A."/>
            <person name="Lipzen A."/>
            <person name="Malagnac F."/>
            <person name="Mello A."/>
            <person name="Molinier V."/>
            <person name="Miyauchi S."/>
            <person name="Poulain J."/>
            <person name="Riccioni C."/>
            <person name="Rubini A."/>
            <person name="Sitrit Y."/>
            <person name="Splivallo R."/>
            <person name="Traeger S."/>
            <person name="Wang M."/>
            <person name="Zifcakova L."/>
            <person name="Wipf D."/>
            <person name="Zambonelli A."/>
            <person name="Paolocci F."/>
            <person name="Nowrousian M."/>
            <person name="Ottonello S."/>
            <person name="Baldrian P."/>
            <person name="Spatafora J.W."/>
            <person name="Henrissat B."/>
            <person name="Nagy L.G."/>
            <person name="Aury J.M."/>
            <person name="Wincker P."/>
            <person name="Grigoriev I.V."/>
            <person name="Bonfante P."/>
            <person name="Martin F.M."/>
        </authorList>
    </citation>
    <scope>NUCLEOTIDE SEQUENCE [LARGE SCALE GENOMIC DNA]</scope>
    <source>
        <strain evidence="3 4">ATCC MYA-4762</strain>
    </source>
</reference>
<evidence type="ECO:0000313" key="3">
    <source>
        <dbReference type="EMBL" id="RPB28814.1"/>
    </source>
</evidence>
<protein>
    <submittedName>
        <fullName evidence="3">Uncharacterized protein</fullName>
    </submittedName>
</protein>
<keyword evidence="4" id="KW-1185">Reference proteome</keyword>
<proteinExistence type="predicted"/>
<evidence type="ECO:0000256" key="1">
    <source>
        <dbReference type="SAM" id="MobiDB-lite"/>
    </source>
</evidence>
<keyword evidence="2" id="KW-0812">Transmembrane</keyword>